<dbReference type="AlphaFoldDB" id="A0A919JC74"/>
<feature type="region of interest" description="Disordered" evidence="1">
    <location>
        <begin position="63"/>
        <end position="91"/>
    </location>
</feature>
<keyword evidence="3" id="KW-1185">Reference proteome</keyword>
<dbReference type="Proteomes" id="UP000647172">
    <property type="component" value="Unassembled WGS sequence"/>
</dbReference>
<evidence type="ECO:0000256" key="1">
    <source>
        <dbReference type="SAM" id="MobiDB-lite"/>
    </source>
</evidence>
<accession>A0A919JC74</accession>
<evidence type="ECO:0000313" key="3">
    <source>
        <dbReference type="Proteomes" id="UP000647172"/>
    </source>
</evidence>
<gene>
    <name evidence="2" type="ORF">Ani05nite_06720</name>
</gene>
<sequence>MNVRYEIHVQGLFGPVLRTAFADLQCVAVNRFTTIRARLSADELQDLLHALDRRGVRLERVWSQPAGDDGRSVPDGRRADPDGPASLAARH</sequence>
<name>A0A919JC74_9ACTN</name>
<evidence type="ECO:0000313" key="2">
    <source>
        <dbReference type="EMBL" id="GIE47138.1"/>
    </source>
</evidence>
<protein>
    <submittedName>
        <fullName evidence="2">Uncharacterized protein</fullName>
    </submittedName>
</protein>
<comment type="caution">
    <text evidence="2">The sequence shown here is derived from an EMBL/GenBank/DDBJ whole genome shotgun (WGS) entry which is preliminary data.</text>
</comment>
<organism evidence="2 3">
    <name type="scientific">Actinoplanes nipponensis</name>
    <dbReference type="NCBI Taxonomy" id="135950"/>
    <lineage>
        <taxon>Bacteria</taxon>
        <taxon>Bacillati</taxon>
        <taxon>Actinomycetota</taxon>
        <taxon>Actinomycetes</taxon>
        <taxon>Micromonosporales</taxon>
        <taxon>Micromonosporaceae</taxon>
        <taxon>Actinoplanes</taxon>
    </lineage>
</organism>
<feature type="compositionally biased region" description="Basic and acidic residues" evidence="1">
    <location>
        <begin position="68"/>
        <end position="81"/>
    </location>
</feature>
<reference evidence="2" key="1">
    <citation type="submission" date="2021-01" db="EMBL/GenBank/DDBJ databases">
        <title>Whole genome shotgun sequence of Actinoplanes nipponensis NBRC 14063.</title>
        <authorList>
            <person name="Komaki H."/>
            <person name="Tamura T."/>
        </authorList>
    </citation>
    <scope>NUCLEOTIDE SEQUENCE</scope>
    <source>
        <strain evidence="2">NBRC 14063</strain>
    </source>
</reference>
<dbReference type="EMBL" id="BOMQ01000008">
    <property type="protein sequence ID" value="GIE47138.1"/>
    <property type="molecule type" value="Genomic_DNA"/>
</dbReference>
<proteinExistence type="predicted"/>